<feature type="domain" description="Glycoside hydrolase family 31 TIM barrel" evidence="3">
    <location>
        <begin position="91"/>
        <end position="201"/>
    </location>
</feature>
<dbReference type="InterPro" id="IPR017853">
    <property type="entry name" value="GH"/>
</dbReference>
<dbReference type="Pfam" id="PF01055">
    <property type="entry name" value="Glyco_hydro_31_2nd"/>
    <property type="match status" value="2"/>
</dbReference>
<dbReference type="SUPFAM" id="SSF51445">
    <property type="entry name" value="(Trans)glycosidases"/>
    <property type="match status" value="1"/>
</dbReference>
<evidence type="ECO:0000259" key="3">
    <source>
        <dbReference type="Pfam" id="PF01055"/>
    </source>
</evidence>
<gene>
    <name evidence="4" type="ORF">SVIM_LOCUS83617</name>
</gene>
<dbReference type="InterPro" id="IPR000322">
    <property type="entry name" value="Glyco_hydro_31_TIM"/>
</dbReference>
<dbReference type="InterPro" id="IPR013780">
    <property type="entry name" value="Glyco_hydro_b"/>
</dbReference>
<comment type="similarity">
    <text evidence="1 2">Belongs to the glycosyl hydrolase 31 family.</text>
</comment>
<protein>
    <recommendedName>
        <fullName evidence="3">Glycoside hydrolase family 31 TIM barrel domain-containing protein</fullName>
    </recommendedName>
</protein>
<name>A0A6N2KGE9_SALVM</name>
<dbReference type="AlphaFoldDB" id="A0A6N2KGE9"/>
<dbReference type="Gene3D" id="3.20.20.80">
    <property type="entry name" value="Glycosidases"/>
    <property type="match status" value="2"/>
</dbReference>
<dbReference type="PANTHER" id="PTHR22762">
    <property type="entry name" value="ALPHA-GLUCOSIDASE"/>
    <property type="match status" value="1"/>
</dbReference>
<dbReference type="GO" id="GO:0005975">
    <property type="term" value="P:carbohydrate metabolic process"/>
    <property type="evidence" value="ECO:0007669"/>
    <property type="project" value="InterPro"/>
</dbReference>
<keyword evidence="2" id="KW-0378">Hydrolase</keyword>
<dbReference type="EMBL" id="CAADRP010000375">
    <property type="protein sequence ID" value="VFU27553.1"/>
    <property type="molecule type" value="Genomic_DNA"/>
</dbReference>
<evidence type="ECO:0000256" key="2">
    <source>
        <dbReference type="RuleBase" id="RU361185"/>
    </source>
</evidence>
<keyword evidence="2" id="KW-0326">Glycosidase</keyword>
<reference evidence="4" key="1">
    <citation type="submission" date="2019-03" db="EMBL/GenBank/DDBJ databases">
        <authorList>
            <person name="Mank J."/>
            <person name="Almeida P."/>
        </authorList>
    </citation>
    <scope>NUCLEOTIDE SEQUENCE</scope>
    <source>
        <strain evidence="4">78183</strain>
    </source>
</reference>
<dbReference type="GO" id="GO:0004553">
    <property type="term" value="F:hydrolase activity, hydrolyzing O-glycosyl compounds"/>
    <property type="evidence" value="ECO:0007669"/>
    <property type="project" value="InterPro"/>
</dbReference>
<organism evidence="4">
    <name type="scientific">Salix viminalis</name>
    <name type="common">Common osier</name>
    <name type="synonym">Basket willow</name>
    <dbReference type="NCBI Taxonomy" id="40686"/>
    <lineage>
        <taxon>Eukaryota</taxon>
        <taxon>Viridiplantae</taxon>
        <taxon>Streptophyta</taxon>
        <taxon>Embryophyta</taxon>
        <taxon>Tracheophyta</taxon>
        <taxon>Spermatophyta</taxon>
        <taxon>Magnoliopsida</taxon>
        <taxon>eudicotyledons</taxon>
        <taxon>Gunneridae</taxon>
        <taxon>Pentapetalae</taxon>
        <taxon>rosids</taxon>
        <taxon>fabids</taxon>
        <taxon>Malpighiales</taxon>
        <taxon>Salicaceae</taxon>
        <taxon>Saliceae</taxon>
        <taxon>Salix</taxon>
    </lineage>
</organism>
<evidence type="ECO:0000256" key="1">
    <source>
        <dbReference type="ARBA" id="ARBA00007806"/>
    </source>
</evidence>
<dbReference type="PANTHER" id="PTHR22762:SF133">
    <property type="entry name" value="P-TYPE DOMAIN-CONTAINING PROTEIN"/>
    <property type="match status" value="1"/>
</dbReference>
<feature type="domain" description="Glycoside hydrolase family 31 TIM barrel" evidence="3">
    <location>
        <begin position="6"/>
        <end position="56"/>
    </location>
</feature>
<sequence length="371" mass="41433">MQKLGSLLEVMWTDIDYMDEYKDFTFHPVNFPLEKIMKFVNTLHRNGQKYVVILDPDPTPTPFSTLDDPPCRINNAGIRRSIDNKTVPATSLHFDVMKQYNVHNLYDLLESKATNVGLINSTGKRPFVLSRSTFIGSGRYTAHWTGDNAATWDDLAYTILSILNFGLFGIPMVGSKICGFSGSTNEELCQRWIQVTCCCGRMLTDGKYIKLAAPADQINVHVHKGNILALQGEAMTTKETRKTAFHLSVVLRRSGNSTGGLFLDDGESVEMGGEGKNWSLVKFHSEIVGDMAMVRSNIINGDFAFSQKWMVSKVTFIGLKKTNAIKWYELQTSKETKSGNRGLGQSLITTKILMSGLSLFLGEEFKLNVKL</sequence>
<proteinExistence type="inferred from homology"/>
<evidence type="ECO:0000313" key="4">
    <source>
        <dbReference type="EMBL" id="VFU27553.1"/>
    </source>
</evidence>
<dbReference type="Gene3D" id="2.60.40.1180">
    <property type="entry name" value="Golgi alpha-mannosidase II"/>
    <property type="match status" value="1"/>
</dbReference>
<accession>A0A6N2KGE9</accession>